<reference evidence="1" key="1">
    <citation type="submission" date="2020-08" db="EMBL/GenBank/DDBJ databases">
        <title>Genomic Encyclopedia of Type Strains, Phase IV (KMG-V): Genome sequencing to study the core and pangenomes of soil and plant-associated prokaryotes.</title>
        <authorList>
            <person name="Whitman W."/>
        </authorList>
    </citation>
    <scope>NUCLEOTIDE SEQUENCE [LARGE SCALE GENOMIC DNA]</scope>
    <source>
        <strain evidence="1">M8UP27</strain>
    </source>
</reference>
<dbReference type="AlphaFoldDB" id="A0A7W8IKC1"/>
<accession>A0A7W8IKC1</accession>
<dbReference type="EMBL" id="JACHDY010000005">
    <property type="protein sequence ID" value="MBB5318678.1"/>
    <property type="molecule type" value="Genomic_DNA"/>
</dbReference>
<gene>
    <name evidence="1" type="ORF">HDF09_003377</name>
</gene>
<protein>
    <submittedName>
        <fullName evidence="1">Uncharacterized protein</fullName>
    </submittedName>
</protein>
<dbReference type="Proteomes" id="UP000568106">
    <property type="component" value="Unassembled WGS sequence"/>
</dbReference>
<evidence type="ECO:0000313" key="2">
    <source>
        <dbReference type="Proteomes" id="UP000568106"/>
    </source>
</evidence>
<evidence type="ECO:0000313" key="1">
    <source>
        <dbReference type="EMBL" id="MBB5318678.1"/>
    </source>
</evidence>
<comment type="caution">
    <text evidence="1">The sequence shown here is derived from an EMBL/GenBank/DDBJ whole genome shotgun (WGS) entry which is preliminary data.</text>
</comment>
<sequence>MSTRADFSVDEWDLLRSSPFMASILVVAASPSGPIGLVQESTAAGKMILQAAGSAQTPLLKDLAQDLTQKMSIPKPPAGATPVQVQAAATEILKRTSDLLAQKATPEEATEVKQWLAGVAKATAEATKEGGFLGFGGTLVSDEEKAALATINSTLGLAA</sequence>
<keyword evidence="2" id="KW-1185">Reference proteome</keyword>
<organism evidence="1 2">
    <name type="scientific">Tunturiibacter empetritectus</name>
    <dbReference type="NCBI Taxonomy" id="3069691"/>
    <lineage>
        <taxon>Bacteria</taxon>
        <taxon>Pseudomonadati</taxon>
        <taxon>Acidobacteriota</taxon>
        <taxon>Terriglobia</taxon>
        <taxon>Terriglobales</taxon>
        <taxon>Acidobacteriaceae</taxon>
        <taxon>Tunturiibacter</taxon>
    </lineage>
</organism>
<name>A0A7W8IKC1_9BACT</name>
<proteinExistence type="predicted"/>